<sequence length="151" mass="15930">MIEQICTLLNDAQASSMHIVIRPDGQGNVSLSFLVQGCELATDDEAKKNAKAFNLRAALAKPLLLNGAIGEMDVEAISALIQYADSYVPAQQAFHAASTNLNEVFSTHRAATPKDSKKPESHDTDGGTGASADNAAPAQPASEQDFDDESL</sequence>
<feature type="compositionally biased region" description="Low complexity" evidence="1">
    <location>
        <begin position="130"/>
        <end position="142"/>
    </location>
</feature>
<feature type="compositionally biased region" description="Basic and acidic residues" evidence="1">
    <location>
        <begin position="112"/>
        <end position="125"/>
    </location>
</feature>
<organism evidence="2 3">
    <name type="scientific">Neiella litorisoli</name>
    <dbReference type="NCBI Taxonomy" id="2771431"/>
    <lineage>
        <taxon>Bacteria</taxon>
        <taxon>Pseudomonadati</taxon>
        <taxon>Pseudomonadota</taxon>
        <taxon>Gammaproteobacteria</taxon>
        <taxon>Alteromonadales</taxon>
        <taxon>Echinimonadaceae</taxon>
        <taxon>Neiella</taxon>
    </lineage>
</organism>
<accession>A0A8J6UPT5</accession>
<protein>
    <recommendedName>
        <fullName evidence="4">PRTRC system protein E</fullName>
    </recommendedName>
</protein>
<name>A0A8J6UPT5_9GAMM</name>
<reference evidence="2" key="1">
    <citation type="submission" date="2020-09" db="EMBL/GenBank/DDBJ databases">
        <title>A novel bacterium of genus Neiella, isolated from South China Sea.</title>
        <authorList>
            <person name="Huang H."/>
            <person name="Mo K."/>
            <person name="Hu Y."/>
        </authorList>
    </citation>
    <scope>NUCLEOTIDE SEQUENCE</scope>
    <source>
        <strain evidence="2">HB171785</strain>
    </source>
</reference>
<feature type="region of interest" description="Disordered" evidence="1">
    <location>
        <begin position="105"/>
        <end position="151"/>
    </location>
</feature>
<evidence type="ECO:0000313" key="2">
    <source>
        <dbReference type="EMBL" id="MBD1389432.1"/>
    </source>
</evidence>
<gene>
    <name evidence="2" type="ORF">IC617_08335</name>
</gene>
<dbReference type="AlphaFoldDB" id="A0A8J6UPT5"/>
<evidence type="ECO:0008006" key="4">
    <source>
        <dbReference type="Google" id="ProtNLM"/>
    </source>
</evidence>
<dbReference type="EMBL" id="JACXAF010000009">
    <property type="protein sequence ID" value="MBD1389432.1"/>
    <property type="molecule type" value="Genomic_DNA"/>
</dbReference>
<proteinExistence type="predicted"/>
<evidence type="ECO:0000256" key="1">
    <source>
        <dbReference type="SAM" id="MobiDB-lite"/>
    </source>
</evidence>
<comment type="caution">
    <text evidence="2">The sequence shown here is derived from an EMBL/GenBank/DDBJ whole genome shotgun (WGS) entry which is preliminary data.</text>
</comment>
<dbReference type="RefSeq" id="WP_191144539.1">
    <property type="nucleotide sequence ID" value="NZ_JACXAF010000009.1"/>
</dbReference>
<dbReference type="Proteomes" id="UP000638014">
    <property type="component" value="Unassembled WGS sequence"/>
</dbReference>
<evidence type="ECO:0000313" key="3">
    <source>
        <dbReference type="Proteomes" id="UP000638014"/>
    </source>
</evidence>
<keyword evidence="3" id="KW-1185">Reference proteome</keyword>